<dbReference type="Proteomes" id="UP000032233">
    <property type="component" value="Unassembled WGS sequence"/>
</dbReference>
<organism evidence="4 5">
    <name type="scientific">Dethiosulfatarculus sandiegensis</name>
    <dbReference type="NCBI Taxonomy" id="1429043"/>
    <lineage>
        <taxon>Bacteria</taxon>
        <taxon>Pseudomonadati</taxon>
        <taxon>Thermodesulfobacteriota</taxon>
        <taxon>Desulfarculia</taxon>
        <taxon>Desulfarculales</taxon>
        <taxon>Desulfarculaceae</taxon>
        <taxon>Dethiosulfatarculus</taxon>
    </lineage>
</organism>
<dbReference type="PATRIC" id="fig|1429043.3.peg.3758"/>
<evidence type="ECO:0000313" key="4">
    <source>
        <dbReference type="EMBL" id="KIX12714.1"/>
    </source>
</evidence>
<dbReference type="GO" id="GO:0016020">
    <property type="term" value="C:membrane"/>
    <property type="evidence" value="ECO:0007669"/>
    <property type="project" value="InterPro"/>
</dbReference>
<dbReference type="SMART" id="SM00331">
    <property type="entry name" value="PP2C_SIG"/>
    <property type="match status" value="1"/>
</dbReference>
<dbReference type="InterPro" id="IPR036457">
    <property type="entry name" value="PPM-type-like_dom_sf"/>
</dbReference>
<dbReference type="InterPro" id="IPR052016">
    <property type="entry name" value="Bact_Sigma-Reg"/>
</dbReference>
<protein>
    <submittedName>
        <fullName evidence="4">Phosphatase</fullName>
    </submittedName>
</protein>
<name>A0A0D2J3E3_9BACT</name>
<dbReference type="InParanoid" id="A0A0D2J3E3"/>
<dbReference type="PROSITE" id="PS50885">
    <property type="entry name" value="HAMP"/>
    <property type="match status" value="1"/>
</dbReference>
<dbReference type="GO" id="GO:0007165">
    <property type="term" value="P:signal transduction"/>
    <property type="evidence" value="ECO:0007669"/>
    <property type="project" value="InterPro"/>
</dbReference>
<dbReference type="CDD" id="cd06225">
    <property type="entry name" value="HAMP"/>
    <property type="match status" value="1"/>
</dbReference>
<dbReference type="CDD" id="cd12913">
    <property type="entry name" value="PDC1_MCP_like"/>
    <property type="match status" value="1"/>
</dbReference>
<dbReference type="PANTHER" id="PTHR43156">
    <property type="entry name" value="STAGE II SPORULATION PROTEIN E-RELATED"/>
    <property type="match status" value="1"/>
</dbReference>
<dbReference type="SMART" id="SM00304">
    <property type="entry name" value="HAMP"/>
    <property type="match status" value="1"/>
</dbReference>
<keyword evidence="2" id="KW-0812">Transmembrane</keyword>
<dbReference type="Gene3D" id="3.30.450.20">
    <property type="entry name" value="PAS domain"/>
    <property type="match status" value="2"/>
</dbReference>
<feature type="transmembrane region" description="Helical" evidence="2">
    <location>
        <begin position="312"/>
        <end position="333"/>
    </location>
</feature>
<dbReference type="EMBL" id="AZAC01000024">
    <property type="protein sequence ID" value="KIX12714.1"/>
    <property type="molecule type" value="Genomic_DNA"/>
</dbReference>
<gene>
    <name evidence="4" type="ORF">X474_17770</name>
</gene>
<dbReference type="SUPFAM" id="SSF158472">
    <property type="entry name" value="HAMP domain-like"/>
    <property type="match status" value="1"/>
</dbReference>
<evidence type="ECO:0000313" key="5">
    <source>
        <dbReference type="Proteomes" id="UP000032233"/>
    </source>
</evidence>
<comment type="caution">
    <text evidence="4">The sequence shown here is derived from an EMBL/GenBank/DDBJ whole genome shotgun (WGS) entry which is preliminary data.</text>
</comment>
<evidence type="ECO:0000259" key="3">
    <source>
        <dbReference type="PROSITE" id="PS50885"/>
    </source>
</evidence>
<dbReference type="PANTHER" id="PTHR43156:SF2">
    <property type="entry name" value="STAGE II SPORULATION PROTEIN E"/>
    <property type="match status" value="1"/>
</dbReference>
<dbReference type="CDD" id="cd12912">
    <property type="entry name" value="PDC2_MCP_like"/>
    <property type="match status" value="1"/>
</dbReference>
<evidence type="ECO:0000256" key="1">
    <source>
        <dbReference type="ARBA" id="ARBA00022801"/>
    </source>
</evidence>
<dbReference type="Pfam" id="PF00672">
    <property type="entry name" value="HAMP"/>
    <property type="match status" value="1"/>
</dbReference>
<dbReference type="OrthoDB" id="9802500at2"/>
<reference evidence="4 5" key="1">
    <citation type="submission" date="2013-11" db="EMBL/GenBank/DDBJ databases">
        <title>Metagenomic analysis of a methanogenic consortium involved in long chain n-alkane degradation.</title>
        <authorList>
            <person name="Davidova I.A."/>
            <person name="Callaghan A.V."/>
            <person name="Wawrik B."/>
            <person name="Pruitt S."/>
            <person name="Marks C."/>
            <person name="Duncan K.E."/>
            <person name="Suflita J.M."/>
        </authorList>
    </citation>
    <scope>NUCLEOTIDE SEQUENCE [LARGE SCALE GENOMIC DNA]</scope>
    <source>
        <strain evidence="4 5">SPR</strain>
    </source>
</reference>
<dbReference type="Pfam" id="PF07228">
    <property type="entry name" value="SpoIIE"/>
    <property type="match status" value="1"/>
</dbReference>
<dbReference type="Gene3D" id="6.10.340.10">
    <property type="match status" value="1"/>
</dbReference>
<keyword evidence="5" id="KW-1185">Reference proteome</keyword>
<dbReference type="SUPFAM" id="SSF81606">
    <property type="entry name" value="PP2C-like"/>
    <property type="match status" value="1"/>
</dbReference>
<dbReference type="Pfam" id="PF22673">
    <property type="entry name" value="MCP-like_PDC_1"/>
    <property type="match status" value="1"/>
</dbReference>
<dbReference type="RefSeq" id="WP_052515292.1">
    <property type="nucleotide sequence ID" value="NZ_AZAC01000024.1"/>
</dbReference>
<keyword evidence="1" id="KW-0378">Hydrolase</keyword>
<dbReference type="InterPro" id="IPR001932">
    <property type="entry name" value="PPM-type_phosphatase-like_dom"/>
</dbReference>
<dbReference type="InterPro" id="IPR003660">
    <property type="entry name" value="HAMP_dom"/>
</dbReference>
<feature type="domain" description="HAMP" evidence="3">
    <location>
        <begin position="331"/>
        <end position="384"/>
    </location>
</feature>
<keyword evidence="2" id="KW-1133">Transmembrane helix</keyword>
<accession>A0A0D2J3E3</accession>
<proteinExistence type="predicted"/>
<dbReference type="GO" id="GO:0016791">
    <property type="term" value="F:phosphatase activity"/>
    <property type="evidence" value="ECO:0007669"/>
    <property type="project" value="TreeGrafter"/>
</dbReference>
<dbReference type="AlphaFoldDB" id="A0A0D2J3E3"/>
<sequence length="653" mass="72225">MKKRLLGLRSRFALVVLLGVGLVSVVMAWVSFEESRDSLTEANQELLFQVASYQATRLAVEMGEVSGMATNLAAALEVIEPGQIEPVLALVKSFLSRSPRVYGSAVAYAPYAFDKNQRLMCPYIHRSQKGYEKLNLKDREYGYLLQNWFQAPALSGRSLWSEPYMDKGGGNIVMTTYSVPFYRDGKLIGVVTADLSLDFLAEEMARLGVGEKGWAFVLSKRGSFLAAPQKSLIMRQTLFSLAEALNAPGLRDLGRRMVRGSAGVVRVKDWTDSEVRDWLAYAPIMEVGWSLGAVVPESQVLAPAWDLAREQAITAFIGLIFLVVVVWLLVVGLTRPLTLLSAAARRLAEGDLSTRVEGIKPGDEIGDLADSFNHMITDLNGYINKLTETTAAKERIEGELDLARRIQQSILPRSYPPFPDQPEFDLFAKNIPAREVGGDFFDFFFIDPEHLALVVGDVSGKGVPSALFMTVARTLIKNAAMHHSEPVEVLKEVNRQILPENEMCMFVTIFFGVYHLGSGNLTYASAGHPAPILKRHAGETRQLPRVGGMAVGIIEEMGLEPAEVHLSEGDLLLIFTDGLDEAIDSDENMFGIDRAVRWLEKSSVQKAPLMVESLVAAQREFTGEVEQFDDLTLLLFHRREMAENKKTAPSFSS</sequence>
<evidence type="ECO:0000256" key="2">
    <source>
        <dbReference type="SAM" id="Phobius"/>
    </source>
</evidence>
<dbReference type="Gene3D" id="3.60.40.10">
    <property type="entry name" value="PPM-type phosphatase domain"/>
    <property type="match status" value="1"/>
</dbReference>
<dbReference type="STRING" id="1429043.X474_17770"/>
<keyword evidence="2" id="KW-0472">Membrane</keyword>